<name>A0A0L8HCN2_OCTBM</name>
<sequence>MKSYRNCLFPSIFPFHAFCNQRKPLSQQQAKPEQLQKVNSFRVFDFQRLSFFKKIGYNFCCRLFTSSLFGSY</sequence>
<gene>
    <name evidence="1" type="ORF">OCBIM_22018424mg</name>
</gene>
<evidence type="ECO:0000313" key="1">
    <source>
        <dbReference type="EMBL" id="KOF86525.1"/>
    </source>
</evidence>
<protein>
    <submittedName>
        <fullName evidence="1">Uncharacterized protein</fullName>
    </submittedName>
</protein>
<dbReference type="AlphaFoldDB" id="A0A0L8HCN2"/>
<dbReference type="EMBL" id="KQ418617">
    <property type="protein sequence ID" value="KOF86525.1"/>
    <property type="molecule type" value="Genomic_DNA"/>
</dbReference>
<proteinExistence type="predicted"/>
<organism evidence="1">
    <name type="scientific">Octopus bimaculoides</name>
    <name type="common">California two-spotted octopus</name>
    <dbReference type="NCBI Taxonomy" id="37653"/>
    <lineage>
        <taxon>Eukaryota</taxon>
        <taxon>Metazoa</taxon>
        <taxon>Spiralia</taxon>
        <taxon>Lophotrochozoa</taxon>
        <taxon>Mollusca</taxon>
        <taxon>Cephalopoda</taxon>
        <taxon>Coleoidea</taxon>
        <taxon>Octopodiformes</taxon>
        <taxon>Octopoda</taxon>
        <taxon>Incirrata</taxon>
        <taxon>Octopodidae</taxon>
        <taxon>Octopus</taxon>
    </lineage>
</organism>
<reference evidence="1" key="1">
    <citation type="submission" date="2015-07" db="EMBL/GenBank/DDBJ databases">
        <title>MeaNS - Measles Nucleotide Surveillance Program.</title>
        <authorList>
            <person name="Tran T."/>
            <person name="Druce J."/>
        </authorList>
    </citation>
    <scope>NUCLEOTIDE SEQUENCE</scope>
    <source>
        <strain evidence="1">UCB-OBI-ISO-001</strain>
        <tissue evidence="1">Gonad</tissue>
    </source>
</reference>
<accession>A0A0L8HCN2</accession>